<evidence type="ECO:0000256" key="1">
    <source>
        <dbReference type="ARBA" id="ARBA00004141"/>
    </source>
</evidence>
<evidence type="ECO:0000256" key="2">
    <source>
        <dbReference type="ARBA" id="ARBA00022475"/>
    </source>
</evidence>
<dbReference type="GO" id="GO:0071555">
    <property type="term" value="P:cell wall organization"/>
    <property type="evidence" value="ECO:0007669"/>
    <property type="project" value="UniProtKB-KW"/>
</dbReference>
<dbReference type="GO" id="GO:0051301">
    <property type="term" value="P:cell division"/>
    <property type="evidence" value="ECO:0007669"/>
    <property type="project" value="InterPro"/>
</dbReference>
<dbReference type="PROSITE" id="PS00428">
    <property type="entry name" value="FTSW_RODA_SPOVE"/>
    <property type="match status" value="1"/>
</dbReference>
<organism evidence="12 13">
    <name type="scientific">Clostridium kluyveri</name>
    <dbReference type="NCBI Taxonomy" id="1534"/>
    <lineage>
        <taxon>Bacteria</taxon>
        <taxon>Bacillati</taxon>
        <taxon>Bacillota</taxon>
        <taxon>Clostridia</taxon>
        <taxon>Eubacteriales</taxon>
        <taxon>Clostridiaceae</taxon>
        <taxon>Clostridium</taxon>
    </lineage>
</organism>
<keyword evidence="6 11" id="KW-0133">Cell shape</keyword>
<name>A0A1L5F5G3_CLOKL</name>
<dbReference type="GO" id="GO:0009252">
    <property type="term" value="P:peptidoglycan biosynthetic process"/>
    <property type="evidence" value="ECO:0007669"/>
    <property type="project" value="UniProtKB-UniRule"/>
</dbReference>
<dbReference type="PANTHER" id="PTHR30474">
    <property type="entry name" value="CELL CYCLE PROTEIN"/>
    <property type="match status" value="1"/>
</dbReference>
<keyword evidence="4 11" id="KW-0808">Transferase</keyword>
<keyword evidence="5 11" id="KW-0812">Transmembrane</keyword>
<evidence type="ECO:0000256" key="11">
    <source>
        <dbReference type="HAMAP-Rule" id="MF_02079"/>
    </source>
</evidence>
<feature type="transmembrane region" description="Helical" evidence="11">
    <location>
        <begin position="51"/>
        <end position="72"/>
    </location>
</feature>
<dbReference type="InterPro" id="IPR018365">
    <property type="entry name" value="Cell_cycle_FtsW-rel_CS"/>
</dbReference>
<dbReference type="EC" id="2.4.99.28" evidence="11"/>
<dbReference type="GO" id="GO:0015648">
    <property type="term" value="F:lipid-linked peptidoglycan transporter activity"/>
    <property type="evidence" value="ECO:0007669"/>
    <property type="project" value="TreeGrafter"/>
</dbReference>
<dbReference type="AlphaFoldDB" id="A0A1L5F5G3"/>
<keyword evidence="10 11" id="KW-0961">Cell wall biogenesis/degradation</keyword>
<gene>
    <name evidence="11" type="primary">rodA</name>
    <name evidence="12" type="ORF">BS101_05620</name>
</gene>
<dbReference type="GO" id="GO:0008955">
    <property type="term" value="F:peptidoglycan glycosyltransferase activity"/>
    <property type="evidence" value="ECO:0007669"/>
    <property type="project" value="UniProtKB-UniRule"/>
</dbReference>
<dbReference type="NCBIfam" id="TIGR02210">
    <property type="entry name" value="rodA_shape"/>
    <property type="match status" value="1"/>
</dbReference>
<dbReference type="GO" id="GO:0005886">
    <property type="term" value="C:plasma membrane"/>
    <property type="evidence" value="ECO:0007669"/>
    <property type="project" value="UniProtKB-SubCell"/>
</dbReference>
<dbReference type="GO" id="GO:0008360">
    <property type="term" value="P:regulation of cell shape"/>
    <property type="evidence" value="ECO:0007669"/>
    <property type="project" value="UniProtKB-KW"/>
</dbReference>
<feature type="transmembrane region" description="Helical" evidence="11">
    <location>
        <begin position="278"/>
        <end position="295"/>
    </location>
</feature>
<protein>
    <recommendedName>
        <fullName evidence="11">Peptidoglycan glycosyltransferase RodA</fullName>
        <shortName evidence="11">PGT</shortName>
        <ecNumber evidence="11">2.4.99.28</ecNumber>
    </recommendedName>
    <alternativeName>
        <fullName evidence="11">Cell elongation protein RodA</fullName>
    </alternativeName>
    <alternativeName>
        <fullName evidence="11">Cell wall polymerase</fullName>
    </alternativeName>
    <alternativeName>
        <fullName evidence="11">Peptidoglycan polymerase</fullName>
        <shortName evidence="11">PG polymerase</shortName>
    </alternativeName>
</protein>
<feature type="transmembrane region" description="Helical" evidence="11">
    <location>
        <begin position="165"/>
        <end position="182"/>
    </location>
</feature>
<dbReference type="OrthoDB" id="9812661at2"/>
<accession>A0A1L5F5G3</accession>
<evidence type="ECO:0000256" key="6">
    <source>
        <dbReference type="ARBA" id="ARBA00022960"/>
    </source>
</evidence>
<comment type="subcellular location">
    <subcellularLocation>
        <location evidence="11">Cell membrane</location>
        <topology evidence="11">Multi-pass membrane protein</topology>
    </subcellularLocation>
    <subcellularLocation>
        <location evidence="1">Membrane</location>
        <topology evidence="1">Multi-pass membrane protein</topology>
    </subcellularLocation>
</comment>
<dbReference type="EMBL" id="CP018335">
    <property type="protein sequence ID" value="APM38255.1"/>
    <property type="molecule type" value="Genomic_DNA"/>
</dbReference>
<evidence type="ECO:0000256" key="7">
    <source>
        <dbReference type="ARBA" id="ARBA00022984"/>
    </source>
</evidence>
<evidence type="ECO:0000256" key="4">
    <source>
        <dbReference type="ARBA" id="ARBA00022679"/>
    </source>
</evidence>
<dbReference type="Proteomes" id="UP000184604">
    <property type="component" value="Chromosome"/>
</dbReference>
<feature type="transmembrane region" description="Helical" evidence="11">
    <location>
        <begin position="79"/>
        <end position="98"/>
    </location>
</feature>
<keyword evidence="3 11" id="KW-0328">Glycosyltransferase</keyword>
<keyword evidence="9 11" id="KW-0472">Membrane</keyword>
<dbReference type="InterPro" id="IPR001182">
    <property type="entry name" value="FtsW/RodA"/>
</dbReference>
<feature type="transmembrane region" description="Helical" evidence="11">
    <location>
        <begin position="307"/>
        <end position="325"/>
    </location>
</feature>
<evidence type="ECO:0000313" key="13">
    <source>
        <dbReference type="Proteomes" id="UP000184604"/>
    </source>
</evidence>
<dbReference type="UniPathway" id="UPA00219"/>
<comment type="function">
    <text evidence="11">Peptidoglycan polymerase that is essential for cell wall elongation.</text>
</comment>
<proteinExistence type="inferred from homology"/>
<comment type="pathway">
    <text evidence="11">Cell wall biogenesis; peptidoglycan biosynthesis.</text>
</comment>
<reference evidence="12 13" key="1">
    <citation type="submission" date="2016-12" db="EMBL/GenBank/DDBJ databases">
        <title>Complete genome sequence of Clostridium kluyveri JZZ isolated from the pit mud of a Chinese flavor liquor-making factory.</title>
        <authorList>
            <person name="Wang Y."/>
        </authorList>
    </citation>
    <scope>NUCLEOTIDE SEQUENCE [LARGE SCALE GENOMIC DNA]</scope>
    <source>
        <strain evidence="12 13">JZZ</strain>
    </source>
</reference>
<sequence length="374" mass="41674">MLFEKLTISKRFLRELDFPMLITVLIICVFGSLNIYSASHLSYGNQFLKSQIIWIIMGFVLIYSILLIDYSLIKSYAAIIYWFGVFLLVINCIPMFQYTVNGASSWIKIGRFTMQPSEFAKVGIILMLAKELDDMEGNINNLKNFLKLTMYAAIPMALIVSQPDMGMTMVCFFTVLGIYFVAGLDLKVIIGGILGVALVIAIAWKFTLIPYYQRMRIISLFNADKYQLSFTLQLTQSKIGIGSGGIFGKGFLKGTQISGEYIPETHTDFIFSVVGEEWGLVGALSLIAFYGVVIYRSINIARESKDIFGSMVCVGIVSSMLFSIFQNVGMTIGLLPITGITLPFMSYGGSSILTAFISIALILNIGMRRKKINF</sequence>
<evidence type="ECO:0000256" key="10">
    <source>
        <dbReference type="ARBA" id="ARBA00023316"/>
    </source>
</evidence>
<dbReference type="HAMAP" id="MF_02079">
    <property type="entry name" value="PGT_RodA"/>
    <property type="match status" value="1"/>
</dbReference>
<dbReference type="PANTHER" id="PTHR30474:SF1">
    <property type="entry name" value="PEPTIDOGLYCAN GLYCOSYLTRANSFERASE MRDB"/>
    <property type="match status" value="1"/>
</dbReference>
<keyword evidence="2 11" id="KW-1003">Cell membrane</keyword>
<dbReference type="Pfam" id="PF01098">
    <property type="entry name" value="FTSW_RODA_SPOVE"/>
    <property type="match status" value="1"/>
</dbReference>
<comment type="catalytic activity">
    <reaction evidence="11">
        <text>[GlcNAc-(1-&gt;4)-Mur2Ac(oyl-L-Ala-gamma-D-Glu-L-Lys-D-Ala-D-Ala)](n)-di-trans,octa-cis-undecaprenyl diphosphate + beta-D-GlcNAc-(1-&gt;4)-Mur2Ac(oyl-L-Ala-gamma-D-Glu-L-Lys-D-Ala-D-Ala)-di-trans,octa-cis-undecaprenyl diphosphate = [GlcNAc-(1-&gt;4)-Mur2Ac(oyl-L-Ala-gamma-D-Glu-L-Lys-D-Ala-D-Ala)](n+1)-di-trans,octa-cis-undecaprenyl diphosphate + di-trans,octa-cis-undecaprenyl diphosphate + H(+)</text>
        <dbReference type="Rhea" id="RHEA:23708"/>
        <dbReference type="Rhea" id="RHEA-COMP:9602"/>
        <dbReference type="Rhea" id="RHEA-COMP:9603"/>
        <dbReference type="ChEBI" id="CHEBI:15378"/>
        <dbReference type="ChEBI" id="CHEBI:58405"/>
        <dbReference type="ChEBI" id="CHEBI:60033"/>
        <dbReference type="ChEBI" id="CHEBI:78435"/>
        <dbReference type="EC" id="2.4.99.28"/>
    </reaction>
</comment>
<comment type="similarity">
    <text evidence="11">Belongs to the SEDS family. MrdB/RodA subfamily.</text>
</comment>
<evidence type="ECO:0000256" key="8">
    <source>
        <dbReference type="ARBA" id="ARBA00022989"/>
    </source>
</evidence>
<evidence type="ECO:0000313" key="12">
    <source>
        <dbReference type="EMBL" id="APM38255.1"/>
    </source>
</evidence>
<evidence type="ECO:0000256" key="5">
    <source>
        <dbReference type="ARBA" id="ARBA00022692"/>
    </source>
</evidence>
<evidence type="ECO:0000256" key="9">
    <source>
        <dbReference type="ARBA" id="ARBA00023136"/>
    </source>
</evidence>
<dbReference type="InterPro" id="IPR011923">
    <property type="entry name" value="RodA/MrdB"/>
</dbReference>
<feature type="transmembrane region" description="Helical" evidence="11">
    <location>
        <begin position="345"/>
        <end position="365"/>
    </location>
</feature>
<feature type="transmembrane region" description="Helical" evidence="11">
    <location>
        <begin position="20"/>
        <end position="39"/>
    </location>
</feature>
<keyword evidence="7 11" id="KW-0573">Peptidoglycan synthesis</keyword>
<feature type="transmembrane region" description="Helical" evidence="11">
    <location>
        <begin position="189"/>
        <end position="212"/>
    </location>
</feature>
<keyword evidence="8 11" id="KW-1133">Transmembrane helix</keyword>
<dbReference type="GO" id="GO:0032153">
    <property type="term" value="C:cell division site"/>
    <property type="evidence" value="ECO:0007669"/>
    <property type="project" value="TreeGrafter"/>
</dbReference>
<evidence type="ECO:0000256" key="3">
    <source>
        <dbReference type="ARBA" id="ARBA00022676"/>
    </source>
</evidence>